<accession>A0A024GFG9</accession>
<dbReference type="EMBL" id="CAIX01000103">
    <property type="protein sequence ID" value="CCI45631.1"/>
    <property type="molecule type" value="Genomic_DNA"/>
</dbReference>
<dbReference type="InParanoid" id="A0A024GFG9"/>
<name>A0A024GFG9_9STRA</name>
<evidence type="ECO:0000313" key="2">
    <source>
        <dbReference type="Proteomes" id="UP000053237"/>
    </source>
</evidence>
<keyword evidence="2" id="KW-1185">Reference proteome</keyword>
<reference evidence="1 2" key="1">
    <citation type="submission" date="2012-05" db="EMBL/GenBank/DDBJ databases">
        <title>Recombination and specialization in a pathogen metapopulation.</title>
        <authorList>
            <person name="Gardiner A."/>
            <person name="Kemen E."/>
            <person name="Schultz-Larsen T."/>
            <person name="MacLean D."/>
            <person name="Van Oosterhout C."/>
            <person name="Jones J.D.G."/>
        </authorList>
    </citation>
    <scope>NUCLEOTIDE SEQUENCE [LARGE SCALE GENOMIC DNA]</scope>
    <source>
        <strain evidence="1 2">Ac Nc2</strain>
    </source>
</reference>
<proteinExistence type="predicted"/>
<protein>
    <submittedName>
        <fullName evidence="1">Uncharacterized protein</fullName>
    </submittedName>
</protein>
<dbReference type="Proteomes" id="UP000053237">
    <property type="component" value="Unassembled WGS sequence"/>
</dbReference>
<sequence length="101" mass="11742">MTSGSCFTDRINSQTFALPGLRIPFNYFIIVSELHESDAHCLVLTLPKHFVKLPKRLDSSNIELLQFGDLSWIDLNLLWSHVVHYNVVESFSLRFIEIHRL</sequence>
<organism evidence="1 2">
    <name type="scientific">Albugo candida</name>
    <dbReference type="NCBI Taxonomy" id="65357"/>
    <lineage>
        <taxon>Eukaryota</taxon>
        <taxon>Sar</taxon>
        <taxon>Stramenopiles</taxon>
        <taxon>Oomycota</taxon>
        <taxon>Peronosporomycetes</taxon>
        <taxon>Albuginales</taxon>
        <taxon>Albuginaceae</taxon>
        <taxon>Albugo</taxon>
    </lineage>
</organism>
<dbReference type="AlphaFoldDB" id="A0A024GFG9"/>
<gene>
    <name evidence="1" type="ORF">BN9_065280</name>
</gene>
<evidence type="ECO:0000313" key="1">
    <source>
        <dbReference type="EMBL" id="CCI45631.1"/>
    </source>
</evidence>
<comment type="caution">
    <text evidence="1">The sequence shown here is derived from an EMBL/GenBank/DDBJ whole genome shotgun (WGS) entry which is preliminary data.</text>
</comment>